<evidence type="ECO:0000256" key="1">
    <source>
        <dbReference type="ARBA" id="ARBA00022630"/>
    </source>
</evidence>
<sequence>MMSLLPMGYQLSKRPFRNPIPTSIATFRVLRMITAAAATSLMMTAPSITTIDAFLLQHRLFGGVSNGSSSLLLNHQHQHPVAFSLGRRRRVSSLLNNNHSPATATTVPDRAKLLPQVLRYCGRVDQGYGRGGKQLGIPTANLPSILFQNALQDIQPGVYFGWAMLEQNQTDVGPPIYKTVVNVGYSPTFEGQENKEKIIEAHLIMEGEDQSNTSSSSSNNNDDDSLFLPDFYGVPMRLQLIGFLREEQKFDSFPDLVAQIRQDVEDSKVALDCNPYANCQNDKDFFNPPIWIGNNGGNESASWETQDMDDFLVTLQQEV</sequence>
<dbReference type="SMART" id="SM00904">
    <property type="entry name" value="Flavokinase"/>
    <property type="match status" value="1"/>
</dbReference>
<dbReference type="OrthoDB" id="276388at2759"/>
<keyword evidence="1" id="KW-0285">Flavoprotein</keyword>
<proteinExistence type="predicted"/>
<keyword evidence="5" id="KW-0067">ATP-binding</keyword>
<evidence type="ECO:0000313" key="7">
    <source>
        <dbReference type="EMBL" id="KAG7342391.1"/>
    </source>
</evidence>
<keyword evidence="2" id="KW-0288">FMN</keyword>
<feature type="domain" description="Riboflavin kinase" evidence="6">
    <location>
        <begin position="113"/>
        <end position="272"/>
    </location>
</feature>
<evidence type="ECO:0000259" key="6">
    <source>
        <dbReference type="SMART" id="SM00904"/>
    </source>
</evidence>
<reference evidence="7" key="1">
    <citation type="journal article" date="2021" name="Sci. Rep.">
        <title>Diploid genomic architecture of Nitzschia inconspicua, an elite biomass production diatom.</title>
        <authorList>
            <person name="Oliver A."/>
            <person name="Podell S."/>
            <person name="Pinowska A."/>
            <person name="Traller J.C."/>
            <person name="Smith S.R."/>
            <person name="McClure R."/>
            <person name="Beliaev A."/>
            <person name="Bohutskyi P."/>
            <person name="Hill E.A."/>
            <person name="Rabines A."/>
            <person name="Zheng H."/>
            <person name="Allen L.Z."/>
            <person name="Kuo A."/>
            <person name="Grigoriev I.V."/>
            <person name="Allen A.E."/>
            <person name="Hazlebeck D."/>
            <person name="Allen E.E."/>
        </authorList>
    </citation>
    <scope>NUCLEOTIDE SEQUENCE</scope>
    <source>
        <strain evidence="7">Hildebrandi</strain>
    </source>
</reference>
<dbReference type="AlphaFoldDB" id="A0A9K3KFN2"/>
<gene>
    <name evidence="7" type="ORF">IV203_007484</name>
</gene>
<organism evidence="7 8">
    <name type="scientific">Nitzschia inconspicua</name>
    <dbReference type="NCBI Taxonomy" id="303405"/>
    <lineage>
        <taxon>Eukaryota</taxon>
        <taxon>Sar</taxon>
        <taxon>Stramenopiles</taxon>
        <taxon>Ochrophyta</taxon>
        <taxon>Bacillariophyta</taxon>
        <taxon>Bacillariophyceae</taxon>
        <taxon>Bacillariophycidae</taxon>
        <taxon>Bacillariales</taxon>
        <taxon>Bacillariaceae</taxon>
        <taxon>Nitzschia</taxon>
    </lineage>
</organism>
<dbReference type="GO" id="GO:0008531">
    <property type="term" value="F:riboflavin kinase activity"/>
    <property type="evidence" value="ECO:0007669"/>
    <property type="project" value="InterPro"/>
</dbReference>
<dbReference type="GO" id="GO:0005524">
    <property type="term" value="F:ATP binding"/>
    <property type="evidence" value="ECO:0007669"/>
    <property type="project" value="UniProtKB-KW"/>
</dbReference>
<evidence type="ECO:0000256" key="2">
    <source>
        <dbReference type="ARBA" id="ARBA00022643"/>
    </source>
</evidence>
<dbReference type="InterPro" id="IPR023468">
    <property type="entry name" value="Riboflavin_kinase"/>
</dbReference>
<evidence type="ECO:0000313" key="8">
    <source>
        <dbReference type="Proteomes" id="UP000693970"/>
    </source>
</evidence>
<reference evidence="7" key="2">
    <citation type="submission" date="2021-04" db="EMBL/GenBank/DDBJ databases">
        <authorList>
            <person name="Podell S."/>
        </authorList>
    </citation>
    <scope>NUCLEOTIDE SEQUENCE</scope>
    <source>
        <strain evidence="7">Hildebrandi</strain>
    </source>
</reference>
<keyword evidence="8" id="KW-1185">Reference proteome</keyword>
<accession>A0A9K3KFN2</accession>
<protein>
    <submittedName>
        <fullName evidence="7">Riboflavin biosynthesis protein RibF</fullName>
    </submittedName>
</protein>
<comment type="caution">
    <text evidence="7">The sequence shown here is derived from an EMBL/GenBank/DDBJ whole genome shotgun (WGS) entry which is preliminary data.</text>
</comment>
<dbReference type="PANTHER" id="PTHR22749">
    <property type="entry name" value="RIBOFLAVIN KINASE/FMN ADENYLYLTRANSFERASE"/>
    <property type="match status" value="1"/>
</dbReference>
<evidence type="ECO:0000256" key="5">
    <source>
        <dbReference type="ARBA" id="ARBA00022840"/>
    </source>
</evidence>
<keyword evidence="3" id="KW-0808">Transferase</keyword>
<dbReference type="GO" id="GO:0009231">
    <property type="term" value="P:riboflavin biosynthetic process"/>
    <property type="evidence" value="ECO:0007669"/>
    <property type="project" value="InterPro"/>
</dbReference>
<name>A0A9K3KFN2_9STRA</name>
<evidence type="ECO:0000256" key="4">
    <source>
        <dbReference type="ARBA" id="ARBA00022741"/>
    </source>
</evidence>
<dbReference type="Pfam" id="PF01687">
    <property type="entry name" value="Flavokinase"/>
    <property type="match status" value="1"/>
</dbReference>
<dbReference type="GO" id="GO:0009398">
    <property type="term" value="P:FMN biosynthetic process"/>
    <property type="evidence" value="ECO:0007669"/>
    <property type="project" value="TreeGrafter"/>
</dbReference>
<dbReference type="Proteomes" id="UP000693970">
    <property type="component" value="Unassembled WGS sequence"/>
</dbReference>
<dbReference type="PANTHER" id="PTHR22749:SF6">
    <property type="entry name" value="RIBOFLAVIN KINASE"/>
    <property type="match status" value="1"/>
</dbReference>
<dbReference type="InterPro" id="IPR015865">
    <property type="entry name" value="Riboflavin_kinase_bac/euk"/>
</dbReference>
<evidence type="ECO:0000256" key="3">
    <source>
        <dbReference type="ARBA" id="ARBA00022679"/>
    </source>
</evidence>
<dbReference type="EMBL" id="JAGRRH010000025">
    <property type="protein sequence ID" value="KAG7342391.1"/>
    <property type="molecule type" value="Genomic_DNA"/>
</dbReference>
<keyword evidence="4" id="KW-0547">Nucleotide-binding</keyword>